<sequence length="142" mass="17009">MHSITHLSSHNTIHPSLLTHSLTHFRLYTLMEKALLRKHYAYSKIDEEDPEEMKHRQAQFLIQKILLQVDNRRKPSFLRIRMCKLKVRIGRRLKKLRKSMLLGVSVARVRLYKQIISRMKTWRRLFHRGRGEPLVSLAPMFA</sequence>
<name>A0AAN7FC81_QUERU</name>
<gene>
    <name evidence="1" type="ORF">RGQ29_019343</name>
</gene>
<proteinExistence type="predicted"/>
<dbReference type="Proteomes" id="UP001324115">
    <property type="component" value="Unassembled WGS sequence"/>
</dbReference>
<keyword evidence="2" id="KW-1185">Reference proteome</keyword>
<dbReference type="PANTHER" id="PTHR35687:SF1">
    <property type="entry name" value="OS07G0516700 PROTEIN"/>
    <property type="match status" value="1"/>
</dbReference>
<dbReference type="EMBL" id="JAXUIC010000005">
    <property type="protein sequence ID" value="KAK4588320.1"/>
    <property type="molecule type" value="Genomic_DNA"/>
</dbReference>
<evidence type="ECO:0000313" key="2">
    <source>
        <dbReference type="Proteomes" id="UP001324115"/>
    </source>
</evidence>
<dbReference type="PANTHER" id="PTHR35687">
    <property type="entry name" value="OS07G0516700 PROTEIN"/>
    <property type="match status" value="1"/>
</dbReference>
<comment type="caution">
    <text evidence="1">The sequence shown here is derived from an EMBL/GenBank/DDBJ whole genome shotgun (WGS) entry which is preliminary data.</text>
</comment>
<evidence type="ECO:0000313" key="1">
    <source>
        <dbReference type="EMBL" id="KAK4588320.1"/>
    </source>
</evidence>
<accession>A0AAN7FC81</accession>
<reference evidence="1 2" key="1">
    <citation type="journal article" date="2023" name="G3 (Bethesda)">
        <title>A haplotype-resolved chromosome-scale genome for Quercus rubra L. provides insights into the genetics of adaptive traits for red oak species.</title>
        <authorList>
            <person name="Kapoor B."/>
            <person name="Jenkins J."/>
            <person name="Schmutz J."/>
            <person name="Zhebentyayeva T."/>
            <person name="Kuelheim C."/>
            <person name="Coggeshall M."/>
            <person name="Heim C."/>
            <person name="Lasky J.R."/>
            <person name="Leites L."/>
            <person name="Islam-Faridi N."/>
            <person name="Romero-Severson J."/>
            <person name="DeLeo V.L."/>
            <person name="Lucas S.M."/>
            <person name="Lazic D."/>
            <person name="Gailing O."/>
            <person name="Carlson J."/>
            <person name="Staton M."/>
        </authorList>
    </citation>
    <scope>NUCLEOTIDE SEQUENCE [LARGE SCALE GENOMIC DNA]</scope>
    <source>
        <strain evidence="1">Pseudo-F2</strain>
    </source>
</reference>
<protein>
    <submittedName>
        <fullName evidence="1">Uncharacterized protein</fullName>
    </submittedName>
</protein>
<organism evidence="1 2">
    <name type="scientific">Quercus rubra</name>
    <name type="common">Northern red oak</name>
    <name type="synonym">Quercus borealis</name>
    <dbReference type="NCBI Taxonomy" id="3512"/>
    <lineage>
        <taxon>Eukaryota</taxon>
        <taxon>Viridiplantae</taxon>
        <taxon>Streptophyta</taxon>
        <taxon>Embryophyta</taxon>
        <taxon>Tracheophyta</taxon>
        <taxon>Spermatophyta</taxon>
        <taxon>Magnoliopsida</taxon>
        <taxon>eudicotyledons</taxon>
        <taxon>Gunneridae</taxon>
        <taxon>Pentapetalae</taxon>
        <taxon>rosids</taxon>
        <taxon>fabids</taxon>
        <taxon>Fagales</taxon>
        <taxon>Fagaceae</taxon>
        <taxon>Quercus</taxon>
    </lineage>
</organism>
<dbReference type="AlphaFoldDB" id="A0AAN7FC81"/>